<evidence type="ECO:0000256" key="1">
    <source>
        <dbReference type="ARBA" id="ARBA00024322"/>
    </source>
</evidence>
<feature type="domain" description="BMC" evidence="5">
    <location>
        <begin position="4"/>
        <end position="92"/>
    </location>
</feature>
<feature type="region of interest" description="Disordered" evidence="4">
    <location>
        <begin position="104"/>
        <end position="129"/>
    </location>
</feature>
<evidence type="ECO:0000313" key="7">
    <source>
        <dbReference type="Proteomes" id="UP000294919"/>
    </source>
</evidence>
<dbReference type="PANTHER" id="PTHR33941">
    <property type="entry name" value="PROPANEDIOL UTILIZATION PROTEIN PDUA"/>
    <property type="match status" value="1"/>
</dbReference>
<keyword evidence="7" id="KW-1185">Reference proteome</keyword>
<dbReference type="SMART" id="SM00877">
    <property type="entry name" value="BMC"/>
    <property type="match status" value="1"/>
</dbReference>
<dbReference type="InterPro" id="IPR050575">
    <property type="entry name" value="BMC_shell"/>
</dbReference>
<dbReference type="RefSeq" id="WP_132244703.1">
    <property type="nucleotide sequence ID" value="NZ_SLWV01000009.1"/>
</dbReference>
<dbReference type="CDD" id="cd07045">
    <property type="entry name" value="BMC_CcmK_like"/>
    <property type="match status" value="1"/>
</dbReference>
<proteinExistence type="inferred from homology"/>
<comment type="caution">
    <text evidence="6">The sequence shown here is derived from an EMBL/GenBank/DDBJ whole genome shotgun (WGS) entry which is preliminary data.</text>
</comment>
<dbReference type="OrthoDB" id="9812608at2"/>
<comment type="similarity">
    <text evidence="3">Belongs to the bacterial microcompartments protein family.</text>
</comment>
<protein>
    <submittedName>
        <fullName evidence="6">BMC domain-containing protein</fullName>
    </submittedName>
</protein>
<evidence type="ECO:0000256" key="4">
    <source>
        <dbReference type="SAM" id="MobiDB-lite"/>
    </source>
</evidence>
<sequence>MRGALGLIETLGLATAVTALDGACKTAEVRLVGYEKVIGAGKAVSVTIHIAGDVAAVKAAVEAGVMAAEKVGTVLAHSVIPRPHEEVQTLINIFNRNLEKEQGEKVEDQKKVEKDVKSNEKVENNQIKE</sequence>
<evidence type="ECO:0000256" key="3">
    <source>
        <dbReference type="PROSITE-ProRule" id="PRU01278"/>
    </source>
</evidence>
<dbReference type="AlphaFoldDB" id="A0A4R2L7Q0"/>
<name>A0A4R2L7Q0_9FIRM</name>
<organism evidence="6 7">
    <name type="scientific">Marinisporobacter balticus</name>
    <dbReference type="NCBI Taxonomy" id="2018667"/>
    <lineage>
        <taxon>Bacteria</taxon>
        <taxon>Bacillati</taxon>
        <taxon>Bacillota</taxon>
        <taxon>Clostridia</taxon>
        <taxon>Peptostreptococcales</taxon>
        <taxon>Thermotaleaceae</taxon>
        <taxon>Marinisporobacter</taxon>
    </lineage>
</organism>
<dbReference type="GO" id="GO:0031469">
    <property type="term" value="C:bacterial microcompartment"/>
    <property type="evidence" value="ECO:0007669"/>
    <property type="project" value="UniProtKB-SubCell"/>
</dbReference>
<dbReference type="PANTHER" id="PTHR33941:SF11">
    <property type="entry name" value="BACTERIAL MICROCOMPARTMENT SHELL PROTEIN PDUJ"/>
    <property type="match status" value="1"/>
</dbReference>
<evidence type="ECO:0000313" key="6">
    <source>
        <dbReference type="EMBL" id="TCO75265.1"/>
    </source>
</evidence>
<dbReference type="Gene3D" id="3.30.70.1710">
    <property type="match status" value="1"/>
</dbReference>
<dbReference type="SUPFAM" id="SSF143414">
    <property type="entry name" value="CcmK-like"/>
    <property type="match status" value="1"/>
</dbReference>
<dbReference type="Pfam" id="PF00936">
    <property type="entry name" value="BMC"/>
    <property type="match status" value="1"/>
</dbReference>
<dbReference type="EMBL" id="SLWV01000009">
    <property type="protein sequence ID" value="TCO75265.1"/>
    <property type="molecule type" value="Genomic_DNA"/>
</dbReference>
<reference evidence="6 7" key="1">
    <citation type="submission" date="2019-03" db="EMBL/GenBank/DDBJ databases">
        <title>Genomic Encyclopedia of Type Strains, Phase IV (KMG-IV): sequencing the most valuable type-strain genomes for metagenomic binning, comparative biology and taxonomic classification.</title>
        <authorList>
            <person name="Goeker M."/>
        </authorList>
    </citation>
    <scope>NUCLEOTIDE SEQUENCE [LARGE SCALE GENOMIC DNA]</scope>
    <source>
        <strain evidence="6 7">DSM 102940</strain>
    </source>
</reference>
<dbReference type="InterPro" id="IPR044872">
    <property type="entry name" value="CcmK/CsoS1_BMC"/>
</dbReference>
<dbReference type="PROSITE" id="PS51930">
    <property type="entry name" value="BMC_2"/>
    <property type="match status" value="1"/>
</dbReference>
<dbReference type="InterPro" id="IPR037233">
    <property type="entry name" value="CcmK-like_sf"/>
</dbReference>
<evidence type="ECO:0000256" key="2">
    <source>
        <dbReference type="ARBA" id="ARBA00024446"/>
    </source>
</evidence>
<keyword evidence="2" id="KW-1283">Bacterial microcompartment</keyword>
<evidence type="ECO:0000259" key="5">
    <source>
        <dbReference type="PROSITE" id="PS51930"/>
    </source>
</evidence>
<dbReference type="Proteomes" id="UP000294919">
    <property type="component" value="Unassembled WGS sequence"/>
</dbReference>
<accession>A0A4R2L7Q0</accession>
<gene>
    <name evidence="6" type="ORF">EV214_109102</name>
</gene>
<comment type="subcellular location">
    <subcellularLocation>
        <location evidence="1">Bacterial microcompartment</location>
    </subcellularLocation>
</comment>
<dbReference type="InterPro" id="IPR000249">
    <property type="entry name" value="BMC_dom"/>
</dbReference>